<evidence type="ECO:0000259" key="1">
    <source>
        <dbReference type="Pfam" id="PF22016"/>
    </source>
</evidence>
<evidence type="ECO:0000313" key="2">
    <source>
        <dbReference type="EMBL" id="BDI30770.1"/>
    </source>
</evidence>
<evidence type="ECO:0000313" key="3">
    <source>
        <dbReference type="Proteomes" id="UP000287394"/>
    </source>
</evidence>
<dbReference type="EMBL" id="AP025739">
    <property type="protein sequence ID" value="BDI30770.1"/>
    <property type="molecule type" value="Genomic_DNA"/>
</dbReference>
<dbReference type="AlphaFoldDB" id="A0A402CTD5"/>
<dbReference type="InterPro" id="IPR053864">
    <property type="entry name" value="DUF6933"/>
</dbReference>
<protein>
    <recommendedName>
        <fullName evidence="1">DUF6933 domain-containing protein</fullName>
    </recommendedName>
</protein>
<feature type="domain" description="DUF6933" evidence="1">
    <location>
        <begin position="13"/>
        <end position="146"/>
    </location>
</feature>
<keyword evidence="3" id="KW-1185">Reference proteome</keyword>
<dbReference type="Proteomes" id="UP000287394">
    <property type="component" value="Chromosome"/>
</dbReference>
<sequence length="154" mass="16871">MGMTPEDVAITLPSTSALGDWYANILFTRPEQIVLCVSEKSRLCVLITAKDADTIAQRIEDAIIEILREIGVADSQIQSEKARMAPLAYGATTDAPAMRSVIGSMTEYTKNLDFFLEAEELTLPEIARKMSDMICGPLQYARPTEAAKKLLAEA</sequence>
<organism evidence="2 3">
    <name type="scientific">Capsulimonas corticalis</name>
    <dbReference type="NCBI Taxonomy" id="2219043"/>
    <lineage>
        <taxon>Bacteria</taxon>
        <taxon>Bacillati</taxon>
        <taxon>Armatimonadota</taxon>
        <taxon>Armatimonadia</taxon>
        <taxon>Capsulimonadales</taxon>
        <taxon>Capsulimonadaceae</taxon>
        <taxon>Capsulimonas</taxon>
    </lineage>
</organism>
<dbReference type="KEGG" id="ccot:CCAX7_28210"/>
<accession>A0A402CTD5</accession>
<name>A0A402CTD5_9BACT</name>
<proteinExistence type="predicted"/>
<reference evidence="2 3" key="1">
    <citation type="journal article" date="2019" name="Int. J. Syst. Evol. Microbiol.">
        <title>Capsulimonas corticalis gen. nov., sp. nov., an aerobic capsulated bacterium, of a novel bacterial order, Capsulimonadales ord. nov., of the class Armatimonadia of the phylum Armatimonadetes.</title>
        <authorList>
            <person name="Li J."/>
            <person name="Kudo C."/>
            <person name="Tonouchi A."/>
        </authorList>
    </citation>
    <scope>NUCLEOTIDE SEQUENCE [LARGE SCALE GENOMIC DNA]</scope>
    <source>
        <strain evidence="2 3">AX-7</strain>
    </source>
</reference>
<dbReference type="Pfam" id="PF22016">
    <property type="entry name" value="DUF6933"/>
    <property type="match status" value="1"/>
</dbReference>
<gene>
    <name evidence="2" type="ORF">CCAX7_28210</name>
</gene>